<name>A0A345M6H4_9CAUD</name>
<organism evidence="1 2">
    <name type="scientific">Gordonia phage Pleakley</name>
    <dbReference type="NCBI Taxonomy" id="2283246"/>
    <lineage>
        <taxon>Viruses</taxon>
        <taxon>Duplodnaviria</taxon>
        <taxon>Heunggongvirae</taxon>
        <taxon>Uroviricota</taxon>
        <taxon>Caudoviricetes</taxon>
        <taxon>Zierdtviridae</taxon>
        <taxon>Emilbogenvirinae</taxon>
        <taxon>Pleakleyvirus</taxon>
        <taxon>Pleakleyvirus pleakley</taxon>
    </lineage>
</organism>
<accession>A0A345M6H4</accession>
<dbReference type="GeneID" id="65115114"/>
<dbReference type="Proteomes" id="UP000260273">
    <property type="component" value="Segment"/>
</dbReference>
<keyword evidence="2" id="KW-1185">Reference proteome</keyword>
<gene>
    <name evidence="1" type="primary">56</name>
    <name evidence="1" type="ORF">SEA_PLEAKLEY_56</name>
</gene>
<sequence>MDRATLKKAMSNEVISDGETTAVNEALVRAGCTTVRRAAMFLAQIGHECVGMRYYSEIWGPSAQQLTYQGRMGNNNPGDGYRYRGSGPLQITGKDNFRSLSAWAHGKGYVPTPTYFVDNPDLLRSEKFGFLGAVWYWTVARPMNDLVDAGDSATWNGYRGFEAVTAAINGGTYGLDDRKARYQRCLALGEAILPTGSGEGFLMALDDNAQNRLDAEAKQLGDSKVHWDGATSEKLAADYNPKTTGWARRAIERAALTAWHLVQRRPSTSPYRDSDNAIGTTLDFAQWADGTAHAIFIEQGAIFGDPDSLARVKKAATAGSTRAKALLAYIEKNGGSK</sequence>
<dbReference type="InterPro" id="IPR023346">
    <property type="entry name" value="Lysozyme-like_dom_sf"/>
</dbReference>
<evidence type="ECO:0000313" key="2">
    <source>
        <dbReference type="Proteomes" id="UP000260273"/>
    </source>
</evidence>
<dbReference type="SUPFAM" id="SSF53955">
    <property type="entry name" value="Lysozyme-like"/>
    <property type="match status" value="1"/>
</dbReference>
<dbReference type="PANTHER" id="PTHR34408">
    <property type="entry name" value="FAMILY PROTEIN, PUTATIVE-RELATED"/>
    <property type="match status" value="1"/>
</dbReference>
<dbReference type="Gene3D" id="1.10.530.10">
    <property type="match status" value="1"/>
</dbReference>
<dbReference type="KEGG" id="vg:65115114"/>
<keyword evidence="1" id="KW-0378">Hydrolase</keyword>
<protein>
    <submittedName>
        <fullName evidence="1">Lysin A, glycosyl hydrolase domain</fullName>
    </submittedName>
</protein>
<dbReference type="RefSeq" id="YP_010097450.1">
    <property type="nucleotide sequence ID" value="NC_055758.1"/>
</dbReference>
<dbReference type="EMBL" id="MH576960">
    <property type="protein sequence ID" value="AXH66095.1"/>
    <property type="molecule type" value="Genomic_DNA"/>
</dbReference>
<reference evidence="2" key="1">
    <citation type="submission" date="2018-07" db="EMBL/GenBank/DDBJ databases">
        <authorList>
            <person name="Quirk P.G."/>
            <person name="Krulwich T.A."/>
        </authorList>
    </citation>
    <scope>NUCLEOTIDE SEQUENCE [LARGE SCALE GENOMIC DNA]</scope>
</reference>
<dbReference type="InterPro" id="IPR052354">
    <property type="entry name" value="Cell_Wall_Dynamics_Protein"/>
</dbReference>
<dbReference type="PANTHER" id="PTHR34408:SF2">
    <property type="entry name" value="CELL WALL-BINDING PROTEIN YWSB"/>
    <property type="match status" value="1"/>
</dbReference>
<proteinExistence type="predicted"/>
<dbReference type="GO" id="GO:0016787">
    <property type="term" value="F:hydrolase activity"/>
    <property type="evidence" value="ECO:0007669"/>
    <property type="project" value="UniProtKB-KW"/>
</dbReference>
<evidence type="ECO:0000313" key="1">
    <source>
        <dbReference type="EMBL" id="AXH66095.1"/>
    </source>
</evidence>